<dbReference type="AlphaFoldDB" id="A0A392V626"/>
<evidence type="ECO:0000313" key="2">
    <source>
        <dbReference type="EMBL" id="MCI82401.1"/>
    </source>
</evidence>
<name>A0A392V626_9FABA</name>
<dbReference type="EMBL" id="LXQA011042403">
    <property type="protein sequence ID" value="MCI82401.1"/>
    <property type="molecule type" value="Genomic_DNA"/>
</dbReference>
<feature type="region of interest" description="Disordered" evidence="1">
    <location>
        <begin position="1"/>
        <end position="26"/>
    </location>
</feature>
<reference evidence="2 3" key="1">
    <citation type="journal article" date="2018" name="Front. Plant Sci.">
        <title>Red Clover (Trifolium pratense) and Zigzag Clover (T. medium) - A Picture of Genomic Similarities and Differences.</title>
        <authorList>
            <person name="Dluhosova J."/>
            <person name="Istvanek J."/>
            <person name="Nedelnik J."/>
            <person name="Repkova J."/>
        </authorList>
    </citation>
    <scope>NUCLEOTIDE SEQUENCE [LARGE SCALE GENOMIC DNA]</scope>
    <source>
        <strain evidence="3">cv. 10/8</strain>
        <tissue evidence="2">Leaf</tissue>
    </source>
</reference>
<comment type="caution">
    <text evidence="2">The sequence shown here is derived from an EMBL/GenBank/DDBJ whole genome shotgun (WGS) entry which is preliminary data.</text>
</comment>
<organism evidence="2 3">
    <name type="scientific">Trifolium medium</name>
    <dbReference type="NCBI Taxonomy" id="97028"/>
    <lineage>
        <taxon>Eukaryota</taxon>
        <taxon>Viridiplantae</taxon>
        <taxon>Streptophyta</taxon>
        <taxon>Embryophyta</taxon>
        <taxon>Tracheophyta</taxon>
        <taxon>Spermatophyta</taxon>
        <taxon>Magnoliopsida</taxon>
        <taxon>eudicotyledons</taxon>
        <taxon>Gunneridae</taxon>
        <taxon>Pentapetalae</taxon>
        <taxon>rosids</taxon>
        <taxon>fabids</taxon>
        <taxon>Fabales</taxon>
        <taxon>Fabaceae</taxon>
        <taxon>Papilionoideae</taxon>
        <taxon>50 kb inversion clade</taxon>
        <taxon>NPAAA clade</taxon>
        <taxon>Hologalegina</taxon>
        <taxon>IRL clade</taxon>
        <taxon>Trifolieae</taxon>
        <taxon>Trifolium</taxon>
    </lineage>
</organism>
<protein>
    <submittedName>
        <fullName evidence="2">Uncharacterized protein</fullName>
    </submittedName>
</protein>
<evidence type="ECO:0000313" key="3">
    <source>
        <dbReference type="Proteomes" id="UP000265520"/>
    </source>
</evidence>
<accession>A0A392V626</accession>
<dbReference type="Proteomes" id="UP000265520">
    <property type="component" value="Unassembled WGS sequence"/>
</dbReference>
<feature type="non-terminal residue" evidence="2">
    <location>
        <position position="56"/>
    </location>
</feature>
<keyword evidence="3" id="KW-1185">Reference proteome</keyword>
<evidence type="ECO:0000256" key="1">
    <source>
        <dbReference type="SAM" id="MobiDB-lite"/>
    </source>
</evidence>
<sequence>MLRVDEGWSENFSDGEPTLEPPISGAKEYPLDLETCTTDRVAESIQSEERESQNKK</sequence>
<proteinExistence type="predicted"/>